<proteinExistence type="predicted"/>
<accession>A0ABZ1NEP0</accession>
<organism evidence="2 3">
    <name type="scientific">Nocardia salmonicida</name>
    <dbReference type="NCBI Taxonomy" id="53431"/>
    <lineage>
        <taxon>Bacteria</taxon>
        <taxon>Bacillati</taxon>
        <taxon>Actinomycetota</taxon>
        <taxon>Actinomycetes</taxon>
        <taxon>Mycobacteriales</taxon>
        <taxon>Nocardiaceae</taxon>
        <taxon>Nocardia</taxon>
    </lineage>
</organism>
<dbReference type="Proteomes" id="UP001621418">
    <property type="component" value="Chromosome"/>
</dbReference>
<dbReference type="GeneID" id="91374698"/>
<keyword evidence="3" id="KW-1185">Reference proteome</keyword>
<name>A0ABZ1NEP0_9NOCA</name>
<gene>
    <name evidence="2" type="ORF">OG308_11150</name>
</gene>
<feature type="region of interest" description="Disordered" evidence="1">
    <location>
        <begin position="1"/>
        <end position="24"/>
    </location>
</feature>
<reference evidence="2 3" key="1">
    <citation type="submission" date="2022-10" db="EMBL/GenBank/DDBJ databases">
        <title>The complete genomes of actinobacterial strains from the NBC collection.</title>
        <authorList>
            <person name="Joergensen T.S."/>
            <person name="Alvarez Arevalo M."/>
            <person name="Sterndorff E.B."/>
            <person name="Faurdal D."/>
            <person name="Vuksanovic O."/>
            <person name="Mourched A.-S."/>
            <person name="Charusanti P."/>
            <person name="Shaw S."/>
            <person name="Blin K."/>
            <person name="Weber T."/>
        </authorList>
    </citation>
    <scope>NUCLEOTIDE SEQUENCE [LARGE SCALE GENOMIC DNA]</scope>
    <source>
        <strain evidence="2 3">NBC_01413</strain>
    </source>
</reference>
<evidence type="ECO:0000313" key="3">
    <source>
        <dbReference type="Proteomes" id="UP001621418"/>
    </source>
</evidence>
<dbReference type="EMBL" id="CP109527">
    <property type="protein sequence ID" value="WTY38345.1"/>
    <property type="molecule type" value="Genomic_DNA"/>
</dbReference>
<evidence type="ECO:0000256" key="1">
    <source>
        <dbReference type="SAM" id="MobiDB-lite"/>
    </source>
</evidence>
<protein>
    <submittedName>
        <fullName evidence="2">Uncharacterized protein</fullName>
    </submittedName>
</protein>
<dbReference type="RefSeq" id="WP_328660054.1">
    <property type="nucleotide sequence ID" value="NZ_CP108014.1"/>
</dbReference>
<feature type="compositionally biased region" description="Basic and acidic residues" evidence="1">
    <location>
        <begin position="13"/>
        <end position="24"/>
    </location>
</feature>
<evidence type="ECO:0000313" key="2">
    <source>
        <dbReference type="EMBL" id="WTY38345.1"/>
    </source>
</evidence>
<sequence>MGISVRSPPRALDAARRAEYGSDRRRDRVIHRFGGAVDADIHNDAPQVGRRRHR</sequence>